<feature type="region of interest" description="Disordered" evidence="1">
    <location>
        <begin position="73"/>
        <end position="104"/>
    </location>
</feature>
<keyword evidence="2" id="KW-0812">Transmembrane</keyword>
<gene>
    <name evidence="3" type="ORF">SAMN05414137_104101</name>
</gene>
<proteinExistence type="predicted"/>
<protein>
    <submittedName>
        <fullName evidence="3">Uncharacterized protein</fullName>
    </submittedName>
</protein>
<accession>A0A1H7KL89</accession>
<dbReference type="OrthoDB" id="3873295at2"/>
<dbReference type="AlphaFoldDB" id="A0A1H7KL89"/>
<dbReference type="RefSeq" id="WP_042441832.1">
    <property type="nucleotide sequence ID" value="NZ_BBPN01000001.1"/>
</dbReference>
<keyword evidence="2" id="KW-1133">Transmembrane helix</keyword>
<feature type="transmembrane region" description="Helical" evidence="2">
    <location>
        <begin position="48"/>
        <end position="68"/>
    </location>
</feature>
<dbReference type="EMBL" id="FOAZ01000004">
    <property type="protein sequence ID" value="SEK87542.1"/>
    <property type="molecule type" value="Genomic_DNA"/>
</dbReference>
<dbReference type="eggNOG" id="ENOG503206K">
    <property type="taxonomic scope" value="Bacteria"/>
</dbReference>
<dbReference type="STRING" id="235985.SAMN05414137_104101"/>
<dbReference type="Proteomes" id="UP000183015">
    <property type="component" value="Unassembled WGS sequence"/>
</dbReference>
<reference evidence="4" key="1">
    <citation type="submission" date="2016-10" db="EMBL/GenBank/DDBJ databases">
        <authorList>
            <person name="Varghese N."/>
        </authorList>
    </citation>
    <scope>NUCLEOTIDE SEQUENCE [LARGE SCALE GENOMIC DNA]</scope>
    <source>
        <strain evidence="4">DSM 45096 / BCRC 16803 / CGMCC 4.1857 / CIP 109030 / JCM 12277 / KCTC 19219 / NBRC 100920 / 33214</strain>
    </source>
</reference>
<keyword evidence="4" id="KW-1185">Reference proteome</keyword>
<name>A0A1H7KL89_STRJI</name>
<keyword evidence="2" id="KW-0472">Membrane</keyword>
<evidence type="ECO:0000256" key="2">
    <source>
        <dbReference type="SAM" id="Phobius"/>
    </source>
</evidence>
<sequence>MTADDQGTGDELWDEFVREFHKSKGIHEPSAAERTPVAQSAGRSWRRWLLIGAAGAGTLAVLAGVGLFSSSPRHSAAAGTADSSPRPGGSTPVQAAARTPSAGGSAEAVTAAQAFPARVGGYTRVASVTDKVCTGTDTVGPTLAGLITQSRGCRGVAIALYRDAAGDEFDLDVFSMNDPQDAAHLVFALGANPTDDEVVVQVPPANSGLRALPADSGLVQAFAGTKRLAVVGLAQWSDGRSRDFQALTDKLSPLLDAVTKEAGGHAGA</sequence>
<evidence type="ECO:0000313" key="4">
    <source>
        <dbReference type="Proteomes" id="UP000183015"/>
    </source>
</evidence>
<evidence type="ECO:0000313" key="3">
    <source>
        <dbReference type="EMBL" id="SEK87542.1"/>
    </source>
</evidence>
<organism evidence="3 4">
    <name type="scientific">Streptacidiphilus jiangxiensis</name>
    <dbReference type="NCBI Taxonomy" id="235985"/>
    <lineage>
        <taxon>Bacteria</taxon>
        <taxon>Bacillati</taxon>
        <taxon>Actinomycetota</taxon>
        <taxon>Actinomycetes</taxon>
        <taxon>Kitasatosporales</taxon>
        <taxon>Streptomycetaceae</taxon>
        <taxon>Streptacidiphilus</taxon>
    </lineage>
</organism>
<evidence type="ECO:0000256" key="1">
    <source>
        <dbReference type="SAM" id="MobiDB-lite"/>
    </source>
</evidence>